<evidence type="ECO:0000313" key="3">
    <source>
        <dbReference type="Proteomes" id="UP000789405"/>
    </source>
</evidence>
<dbReference type="AlphaFoldDB" id="A0A9N9KE76"/>
<protein>
    <submittedName>
        <fullName evidence="2">26349_t:CDS:1</fullName>
    </submittedName>
</protein>
<accession>A0A9N9KE76</accession>
<dbReference type="EMBL" id="CAJVPY010067000">
    <property type="protein sequence ID" value="CAG8825753.1"/>
    <property type="molecule type" value="Genomic_DNA"/>
</dbReference>
<feature type="non-terminal residue" evidence="2">
    <location>
        <position position="55"/>
    </location>
</feature>
<dbReference type="Proteomes" id="UP000789405">
    <property type="component" value="Unassembled WGS sequence"/>
</dbReference>
<comment type="caution">
    <text evidence="2">The sequence shown here is derived from an EMBL/GenBank/DDBJ whole genome shotgun (WGS) entry which is preliminary data.</text>
</comment>
<sequence length="55" mass="6289">PKRGGGPKQNQQNIPQMKQIPIKQRPVIREDQIRDDQIVGDQAKQIIIQPKIPIP</sequence>
<evidence type="ECO:0000256" key="1">
    <source>
        <dbReference type="SAM" id="MobiDB-lite"/>
    </source>
</evidence>
<evidence type="ECO:0000313" key="2">
    <source>
        <dbReference type="EMBL" id="CAG8825753.1"/>
    </source>
</evidence>
<feature type="region of interest" description="Disordered" evidence="1">
    <location>
        <begin position="1"/>
        <end position="23"/>
    </location>
</feature>
<proteinExistence type="predicted"/>
<name>A0A9N9KE76_9GLOM</name>
<reference evidence="2" key="1">
    <citation type="submission" date="2021-06" db="EMBL/GenBank/DDBJ databases">
        <authorList>
            <person name="Kallberg Y."/>
            <person name="Tangrot J."/>
            <person name="Rosling A."/>
        </authorList>
    </citation>
    <scope>NUCLEOTIDE SEQUENCE</scope>
    <source>
        <strain evidence="2">MA453B</strain>
    </source>
</reference>
<feature type="non-terminal residue" evidence="2">
    <location>
        <position position="1"/>
    </location>
</feature>
<keyword evidence="3" id="KW-1185">Reference proteome</keyword>
<gene>
    <name evidence="2" type="ORF">DERYTH_LOCUS27962</name>
</gene>
<organism evidence="2 3">
    <name type="scientific">Dentiscutata erythropus</name>
    <dbReference type="NCBI Taxonomy" id="1348616"/>
    <lineage>
        <taxon>Eukaryota</taxon>
        <taxon>Fungi</taxon>
        <taxon>Fungi incertae sedis</taxon>
        <taxon>Mucoromycota</taxon>
        <taxon>Glomeromycotina</taxon>
        <taxon>Glomeromycetes</taxon>
        <taxon>Diversisporales</taxon>
        <taxon>Gigasporaceae</taxon>
        <taxon>Dentiscutata</taxon>
    </lineage>
</organism>